<dbReference type="InterPro" id="IPR047939">
    <property type="entry name" value="BREX_1_PglX"/>
</dbReference>
<dbReference type="InterPro" id="IPR050953">
    <property type="entry name" value="N4_N6_ade-DNA_methylase"/>
</dbReference>
<dbReference type="GO" id="GO:0006304">
    <property type="term" value="P:DNA modification"/>
    <property type="evidence" value="ECO:0007669"/>
    <property type="project" value="InterPro"/>
</dbReference>
<dbReference type="RefSeq" id="WP_348944732.1">
    <property type="nucleotide sequence ID" value="NZ_CP157355.1"/>
</dbReference>
<dbReference type="InterPro" id="IPR002052">
    <property type="entry name" value="DNA_methylase_N6_adenine_CS"/>
</dbReference>
<evidence type="ECO:0000256" key="1">
    <source>
        <dbReference type="ARBA" id="ARBA00011900"/>
    </source>
</evidence>
<evidence type="ECO:0000256" key="5">
    <source>
        <dbReference type="ARBA" id="ARBA00047942"/>
    </source>
</evidence>
<dbReference type="NCBIfam" id="NF033452">
    <property type="entry name" value="BREX_1_MTaseX"/>
    <property type="match status" value="1"/>
</dbReference>
<keyword evidence="3 7" id="KW-0808">Transferase</keyword>
<proteinExistence type="predicted"/>
<evidence type="ECO:0000256" key="3">
    <source>
        <dbReference type="ARBA" id="ARBA00022679"/>
    </source>
</evidence>
<comment type="catalytic activity">
    <reaction evidence="5">
        <text>a 2'-deoxyadenosine in DNA + S-adenosyl-L-methionine = an N(6)-methyl-2'-deoxyadenosine in DNA + S-adenosyl-L-homocysteine + H(+)</text>
        <dbReference type="Rhea" id="RHEA:15197"/>
        <dbReference type="Rhea" id="RHEA-COMP:12418"/>
        <dbReference type="Rhea" id="RHEA-COMP:12419"/>
        <dbReference type="ChEBI" id="CHEBI:15378"/>
        <dbReference type="ChEBI" id="CHEBI:57856"/>
        <dbReference type="ChEBI" id="CHEBI:59789"/>
        <dbReference type="ChEBI" id="CHEBI:90615"/>
        <dbReference type="ChEBI" id="CHEBI:90616"/>
        <dbReference type="EC" id="2.1.1.72"/>
    </reaction>
</comment>
<dbReference type="GO" id="GO:0032259">
    <property type="term" value="P:methylation"/>
    <property type="evidence" value="ECO:0007669"/>
    <property type="project" value="UniProtKB-KW"/>
</dbReference>
<evidence type="ECO:0000256" key="2">
    <source>
        <dbReference type="ARBA" id="ARBA00022603"/>
    </source>
</evidence>
<evidence type="ECO:0000256" key="4">
    <source>
        <dbReference type="ARBA" id="ARBA00022691"/>
    </source>
</evidence>
<evidence type="ECO:0000259" key="6">
    <source>
        <dbReference type="Pfam" id="PF07669"/>
    </source>
</evidence>
<dbReference type="PANTHER" id="PTHR33841:SF1">
    <property type="entry name" value="DNA METHYLTRANSFERASE A"/>
    <property type="match status" value="1"/>
</dbReference>
<reference evidence="7" key="1">
    <citation type="submission" date="2024-05" db="EMBL/GenBank/DDBJ databases">
        <authorList>
            <person name="Yang L."/>
            <person name="Pan L."/>
        </authorList>
    </citation>
    <scope>NUCLEOTIDE SEQUENCE</scope>
    <source>
        <strain evidence="7">FCG-7</strain>
    </source>
</reference>
<dbReference type="GO" id="GO:0003676">
    <property type="term" value="F:nucleic acid binding"/>
    <property type="evidence" value="ECO:0007669"/>
    <property type="project" value="InterPro"/>
</dbReference>
<accession>A0AAU7F8Y3</accession>
<dbReference type="PROSITE" id="PS00092">
    <property type="entry name" value="N6_MTASE"/>
    <property type="match status" value="1"/>
</dbReference>
<keyword evidence="2 7" id="KW-0489">Methyltransferase</keyword>
<keyword evidence="4" id="KW-0949">S-adenosyl-L-methionine</keyword>
<dbReference type="PANTHER" id="PTHR33841">
    <property type="entry name" value="DNA METHYLTRANSFERASE YEEA-RELATED"/>
    <property type="match status" value="1"/>
</dbReference>
<organism evidence="7">
    <name type="scientific">Chitinibacter mangrovi</name>
    <dbReference type="NCBI Taxonomy" id="3153927"/>
    <lineage>
        <taxon>Bacteria</taxon>
        <taxon>Pseudomonadati</taxon>
        <taxon>Pseudomonadota</taxon>
        <taxon>Betaproteobacteria</taxon>
        <taxon>Neisseriales</taxon>
        <taxon>Chitinibacteraceae</taxon>
        <taxon>Chitinibacter</taxon>
    </lineage>
</organism>
<dbReference type="InterPro" id="IPR011639">
    <property type="entry name" value="MethylTrfase_TaqI-like_dom"/>
</dbReference>
<dbReference type="GO" id="GO:0009007">
    <property type="term" value="F:site-specific DNA-methyltransferase (adenine-specific) activity"/>
    <property type="evidence" value="ECO:0007669"/>
    <property type="project" value="UniProtKB-EC"/>
</dbReference>
<name>A0AAU7F8Y3_9NEIS</name>
<feature type="domain" description="Type II methyltransferase M.TaqI-like" evidence="6">
    <location>
        <begin position="355"/>
        <end position="575"/>
    </location>
</feature>
<dbReference type="PRINTS" id="PR00507">
    <property type="entry name" value="N12N6MTFRASE"/>
</dbReference>
<dbReference type="EMBL" id="CP157355">
    <property type="protein sequence ID" value="XBM00379.1"/>
    <property type="molecule type" value="Genomic_DNA"/>
</dbReference>
<protein>
    <recommendedName>
        <fullName evidence="1">site-specific DNA-methyltransferase (adenine-specific)</fullName>
        <ecNumber evidence="1">2.1.1.72</ecNumber>
    </recommendedName>
</protein>
<dbReference type="Pfam" id="PF07669">
    <property type="entry name" value="Eco57I"/>
    <property type="match status" value="1"/>
</dbReference>
<dbReference type="Gene3D" id="3.40.50.150">
    <property type="entry name" value="Vaccinia Virus protein VP39"/>
    <property type="match status" value="1"/>
</dbReference>
<dbReference type="SUPFAM" id="SSF53335">
    <property type="entry name" value="S-adenosyl-L-methionine-dependent methyltransferases"/>
    <property type="match status" value="1"/>
</dbReference>
<dbReference type="REBASE" id="836873">
    <property type="entry name" value="M.CspFCG7ORF15165P"/>
</dbReference>
<dbReference type="KEGG" id="cmav:ABHF33_15165"/>
<dbReference type="EC" id="2.1.1.72" evidence="1"/>
<gene>
    <name evidence="7" type="primary">pglX</name>
    <name evidence="7" type="ORF">ABHF33_15165</name>
</gene>
<dbReference type="InterPro" id="IPR029063">
    <property type="entry name" value="SAM-dependent_MTases_sf"/>
</dbReference>
<evidence type="ECO:0000313" key="7">
    <source>
        <dbReference type="EMBL" id="XBM00379.1"/>
    </source>
</evidence>
<sequence>MNKSKLKSYAPEARKDFIAMVQSRAAQLGIAESKGQLQVEPCEVQGQVAIIAGQAFPAKIANQRNVLIARMQRDGFAATIEAIAYTWFNRFAALRFMELKNYLSHGQRVLSSVTEGGLPDILTHALELVESGDLPGISVADVSELKLASKDGELYKRLLVAQCNQLAAHMGFLFERIDDDSELLLPDNLLRTDSVIRKLVDSIDEADWDQVEIIGWLYQFYISEKKDQVIGKVVKSEDIPAATQLFTPNWIVKYLVQNSVGRLWLQANPSSTLASQMQYYIAPAEQTPEVNAQLDALISARISEDGDTLNPESITVLDLACGSGHILVEAYDLLKAIYQERGYRERDIPRLILEKNLYGLDIDDRAAQLAAFALLMRARADDRRLFSDPVQLNVLSLQESAGLDAAQLAQDLGLNDAAERNALNTLLSIFTQAKTFGSLLQIPHALAQTLPQLANRIAAAQNSGDLYAQSAAATLQPLLQQAQVLARQYDAVVANPPYMGDKGQSPELKGFIKKYYPICRADLFAPFMMQSSFLTRKEGFFALVTMQSWMFLTSFGDLRAQLLELKTISSMVHIGFNSFPELNSKVALACASVFRNTHLSGFDGVYVDLNNAPHAADKELLFNVEHERRRYMAKHEDFYLIPSSPIAYWVSSSIRELFKKNPRMATCADARQGMATTDNKTFLRFWFEISSKEIEQGGENYHGKWFPYNKGGEYRKWAGNNLNVVRYERNGEVLLDLVKGKYPKISDPEFVIKNRRYYFRSGITWTDISLDISARLVPVGYIFDTAGPMAFFEAEDDQMCCMALLNSKLCGLLSSILNPTLHFTLGDFQNLPFLKVNNLAELRALIDHAVDVAQADWDASEISPDFQKLEFIFKGALVKESWSNWEADSLGRASRLAEIETSINQIFRTEFHLEHEFDPFVSQQEVTCLRADREKDMQRLVSYAIGCMMGRYSLDEPGLVYAHAGNVGFDPQRYTRFAADADGIVPVNDLPWFADDATNRVKEFLVAVWGQDTLAENLAWLADSLGRKADETAEDALRRYISGSFFKDHCQTYKKRPIYWLFSSGKQKAFEALVYLHRYNDSTLARMRAEYVVPLT</sequence>
<dbReference type="AlphaFoldDB" id="A0AAU7F8Y3"/>